<dbReference type="RefSeq" id="WP_191770371.1">
    <property type="nucleotide sequence ID" value="NZ_JACSQS010000006.1"/>
</dbReference>
<dbReference type="GO" id="GO:0019243">
    <property type="term" value="P:methylglyoxal catabolic process to D-lactate via S-lactoyl-glutathione"/>
    <property type="evidence" value="ECO:0007669"/>
    <property type="project" value="TreeGrafter"/>
</dbReference>
<evidence type="ECO:0000313" key="6">
    <source>
        <dbReference type="EMBL" id="MBD7954167.1"/>
    </source>
</evidence>
<reference evidence="6 7" key="1">
    <citation type="submission" date="2020-08" db="EMBL/GenBank/DDBJ databases">
        <title>A Genomic Blueprint of the Chicken Gut Microbiome.</title>
        <authorList>
            <person name="Gilroy R."/>
            <person name="Ravi A."/>
            <person name="Getino M."/>
            <person name="Pursley I."/>
            <person name="Horton D.L."/>
            <person name="Alikhan N.-F."/>
            <person name="Baker D."/>
            <person name="Gharbi K."/>
            <person name="Hall N."/>
            <person name="Watson M."/>
            <person name="Adriaenssens E.M."/>
            <person name="Foster-Nyarko E."/>
            <person name="Jarju S."/>
            <person name="Secka A."/>
            <person name="Antonio M."/>
            <person name="Oren A."/>
            <person name="Chaudhuri R."/>
            <person name="La Ragione R.M."/>
            <person name="Hildebrand F."/>
            <person name="Pallen M.J."/>
        </authorList>
    </citation>
    <scope>NUCLEOTIDE SEQUENCE [LARGE SCALE GENOMIC DNA]</scope>
    <source>
        <strain evidence="6 7">Sa5BUN4</strain>
    </source>
</reference>
<dbReference type="Pfam" id="PF12893">
    <property type="entry name" value="Lumazine_bd_2"/>
    <property type="match status" value="1"/>
</dbReference>
<feature type="chain" id="PRO_5036453291" evidence="4">
    <location>
        <begin position="28"/>
        <end position="372"/>
    </location>
</feature>
<protein>
    <submittedName>
        <fullName evidence="6">Nuclear transport factor 2 family protein</fullName>
    </submittedName>
</protein>
<evidence type="ECO:0000256" key="3">
    <source>
        <dbReference type="ARBA" id="ARBA00038493"/>
    </source>
</evidence>
<dbReference type="InterPro" id="IPR050325">
    <property type="entry name" value="Prot/Nucl_acid_deglycase"/>
</dbReference>
<feature type="domain" description="DJ-1/PfpI" evidence="5">
    <location>
        <begin position="56"/>
        <end position="212"/>
    </location>
</feature>
<comment type="caution">
    <text evidence="6">The sequence shown here is derived from an EMBL/GenBank/DDBJ whole genome shotgun (WGS) entry which is preliminary data.</text>
</comment>
<name>A0A8X8FS58_9GAMM</name>
<dbReference type="GO" id="GO:0019172">
    <property type="term" value="F:glyoxalase III activity"/>
    <property type="evidence" value="ECO:0007669"/>
    <property type="project" value="TreeGrafter"/>
</dbReference>
<dbReference type="Pfam" id="PF01965">
    <property type="entry name" value="DJ-1_PfpI"/>
    <property type="match status" value="1"/>
</dbReference>
<dbReference type="CDD" id="cd03141">
    <property type="entry name" value="GATase1_Hsp31_like"/>
    <property type="match status" value="1"/>
</dbReference>
<keyword evidence="4" id="KW-0732">Signal</keyword>
<keyword evidence="2" id="KW-0456">Lyase</keyword>
<organism evidence="6 7">
    <name type="scientific">Stenotrophomonas lacuserhaii</name>
    <dbReference type="NCBI Taxonomy" id="2760084"/>
    <lineage>
        <taxon>Bacteria</taxon>
        <taxon>Pseudomonadati</taxon>
        <taxon>Pseudomonadota</taxon>
        <taxon>Gammaproteobacteria</taxon>
        <taxon>Lysobacterales</taxon>
        <taxon>Lysobacteraceae</taxon>
        <taxon>Stenotrophomonas</taxon>
    </lineage>
</organism>
<dbReference type="InterPro" id="IPR032710">
    <property type="entry name" value="NTF2-like_dom_sf"/>
</dbReference>
<keyword evidence="7" id="KW-1185">Reference proteome</keyword>
<evidence type="ECO:0000259" key="5">
    <source>
        <dbReference type="Pfam" id="PF01965"/>
    </source>
</evidence>
<evidence type="ECO:0000256" key="2">
    <source>
        <dbReference type="ARBA" id="ARBA00023239"/>
    </source>
</evidence>
<dbReference type="GO" id="GO:0005737">
    <property type="term" value="C:cytoplasm"/>
    <property type="evidence" value="ECO:0007669"/>
    <property type="project" value="TreeGrafter"/>
</dbReference>
<dbReference type="InterPro" id="IPR039437">
    <property type="entry name" value="FrzH/put_lumazine-bd"/>
</dbReference>
<dbReference type="Gene3D" id="3.40.50.880">
    <property type="match status" value="1"/>
</dbReference>
<dbReference type="PANTHER" id="PTHR48094">
    <property type="entry name" value="PROTEIN/NUCLEIC ACID DEGLYCASE DJ-1-RELATED"/>
    <property type="match status" value="1"/>
</dbReference>
<dbReference type="SUPFAM" id="SSF54427">
    <property type="entry name" value="NTF2-like"/>
    <property type="match status" value="1"/>
</dbReference>
<dbReference type="PANTHER" id="PTHR48094:SF11">
    <property type="entry name" value="GLUTATHIONE-INDEPENDENT GLYOXALASE HSP31-RELATED"/>
    <property type="match status" value="1"/>
</dbReference>
<dbReference type="Gene3D" id="3.10.450.50">
    <property type="match status" value="1"/>
</dbReference>
<evidence type="ECO:0000313" key="7">
    <source>
        <dbReference type="Proteomes" id="UP000636938"/>
    </source>
</evidence>
<dbReference type="InterPro" id="IPR029062">
    <property type="entry name" value="Class_I_gatase-like"/>
</dbReference>
<dbReference type="InterPro" id="IPR002818">
    <property type="entry name" value="DJ-1/PfpI"/>
</dbReference>
<dbReference type="SUPFAM" id="SSF52317">
    <property type="entry name" value="Class I glutamine amidotransferase-like"/>
    <property type="match status" value="1"/>
</dbReference>
<evidence type="ECO:0000256" key="1">
    <source>
        <dbReference type="ARBA" id="ARBA00023016"/>
    </source>
</evidence>
<accession>A0A8X8FS58</accession>
<dbReference type="AlphaFoldDB" id="A0A8X8FS58"/>
<evidence type="ECO:0000256" key="4">
    <source>
        <dbReference type="SAM" id="SignalP"/>
    </source>
</evidence>
<feature type="signal peptide" evidence="4">
    <location>
        <begin position="1"/>
        <end position="27"/>
    </location>
</feature>
<keyword evidence="1" id="KW-0346">Stress response</keyword>
<gene>
    <name evidence="6" type="ORF">H9654_08100</name>
</gene>
<comment type="similarity">
    <text evidence="3">Belongs to the peptidase C56 family. HSP31-like subfamily.</text>
</comment>
<proteinExistence type="inferred from homology"/>
<dbReference type="EMBL" id="JACSQS010000006">
    <property type="protein sequence ID" value="MBD7954167.1"/>
    <property type="molecule type" value="Genomic_DNA"/>
</dbReference>
<dbReference type="Proteomes" id="UP000636938">
    <property type="component" value="Unassembled WGS sequence"/>
</dbReference>
<sequence length="372" mass="40510">MYTSRFIRPLLMLLLAACLGAVSTVQAATPQRILFVLSSSKVHGSSALPASVSFGEVVHAWDVFHEAGYAVDFVSPDGGAVPILDAYVSDEVATRQQDPRIMSGLRNTTTPARIDPSLYRAVYYVGGSNAMYGVAENPQLRRIAVHVYERNGGVVSAVCHGTAGIVDLTLSGGQSLLAGKRITGYPEQHEQQDAAYFKQFPFLIGQTVTARGGTFSAIDSEQPYIQVDGRVVTGQNYASAAPVAKAVVEVLRGGRAEVEQVMQKVMQAFEAGDANRMFEVLRRDGVVLGYSEGQRRVVTQDAEEWATGFTGVAADEDQRYRRYEILDVNENAAVVKLTLDYPRWKGLDYLALSRIDGTWMVVSKSWSGQVTP</sequence>